<feature type="domain" description="DOD-type homing endonuclease" evidence="1">
    <location>
        <begin position="68"/>
        <end position="197"/>
    </location>
</feature>
<dbReference type="SUPFAM" id="SSF55608">
    <property type="entry name" value="Homing endonucleases"/>
    <property type="match status" value="2"/>
</dbReference>
<dbReference type="PATRIC" id="fig|284581.3.peg.4459"/>
<organism evidence="2 3">
    <name type="scientific">Priestia koreensis</name>
    <dbReference type="NCBI Taxonomy" id="284581"/>
    <lineage>
        <taxon>Bacteria</taxon>
        <taxon>Bacillati</taxon>
        <taxon>Bacillota</taxon>
        <taxon>Bacilli</taxon>
        <taxon>Bacillales</taxon>
        <taxon>Bacillaceae</taxon>
        <taxon>Priestia</taxon>
    </lineage>
</organism>
<comment type="caution">
    <text evidence="2">The sequence shown here is derived from an EMBL/GenBank/DDBJ whole genome shotgun (WGS) entry which is preliminary data.</text>
</comment>
<dbReference type="GO" id="GO:0004519">
    <property type="term" value="F:endonuclease activity"/>
    <property type="evidence" value="ECO:0007669"/>
    <property type="project" value="InterPro"/>
</dbReference>
<accession>A0A0M0L9C3</accession>
<dbReference type="OrthoDB" id="961985at2"/>
<dbReference type="AlphaFoldDB" id="A0A0M0L9C3"/>
<gene>
    <name evidence="2" type="ORF">AMD01_05400</name>
</gene>
<keyword evidence="3" id="KW-1185">Reference proteome</keyword>
<dbReference type="InterPro" id="IPR027434">
    <property type="entry name" value="Homing_endonucl"/>
</dbReference>
<dbReference type="Proteomes" id="UP000037558">
    <property type="component" value="Unassembled WGS sequence"/>
</dbReference>
<dbReference type="PROSITE" id="PS50819">
    <property type="entry name" value="INTEIN_ENDONUCLEASE"/>
    <property type="match status" value="1"/>
</dbReference>
<proteinExistence type="predicted"/>
<dbReference type="Gene3D" id="1.10.10.60">
    <property type="entry name" value="Homeodomain-like"/>
    <property type="match status" value="1"/>
</dbReference>
<dbReference type="Pfam" id="PF14528">
    <property type="entry name" value="LAGLIDADG_3"/>
    <property type="match status" value="1"/>
</dbReference>
<evidence type="ECO:0000313" key="2">
    <source>
        <dbReference type="EMBL" id="KOO47690.1"/>
    </source>
</evidence>
<dbReference type="STRING" id="284581.AMD01_05400"/>
<protein>
    <recommendedName>
        <fullName evidence="1">DOD-type homing endonuclease domain-containing protein</fullName>
    </recommendedName>
</protein>
<reference evidence="3" key="1">
    <citation type="submission" date="2015-08" db="EMBL/GenBank/DDBJ databases">
        <title>Fjat-14210 dsm16467.</title>
        <authorList>
            <person name="Liu B."/>
            <person name="Wang J."/>
            <person name="Zhu Y."/>
            <person name="Liu G."/>
            <person name="Chen Q."/>
            <person name="Chen Z."/>
            <person name="Lan J."/>
            <person name="Che J."/>
            <person name="Ge C."/>
            <person name="Shi H."/>
            <person name="Pan Z."/>
            <person name="Liu X."/>
        </authorList>
    </citation>
    <scope>NUCLEOTIDE SEQUENCE [LARGE SCALE GENOMIC DNA]</scope>
    <source>
        <strain evidence="3">DSM 16467</strain>
    </source>
</reference>
<dbReference type="RefSeq" id="WP_053400605.1">
    <property type="nucleotide sequence ID" value="NZ_JAUKEN010000001.1"/>
</dbReference>
<dbReference type="InterPro" id="IPR004042">
    <property type="entry name" value="Intein_endonuc_central"/>
</dbReference>
<name>A0A0M0L9C3_9BACI</name>
<dbReference type="EMBL" id="LILC01000007">
    <property type="protein sequence ID" value="KOO47690.1"/>
    <property type="molecule type" value="Genomic_DNA"/>
</dbReference>
<dbReference type="Gene3D" id="3.10.28.10">
    <property type="entry name" value="Homing endonucleases"/>
    <property type="match status" value="1"/>
</dbReference>
<evidence type="ECO:0000259" key="1">
    <source>
        <dbReference type="PROSITE" id="PS50819"/>
    </source>
</evidence>
<dbReference type="InterPro" id="IPR004860">
    <property type="entry name" value="LAGLIDADG_dom"/>
</dbReference>
<evidence type="ECO:0000313" key="3">
    <source>
        <dbReference type="Proteomes" id="UP000037558"/>
    </source>
</evidence>
<sequence>MEKSHIVKLYEDGKSTTDISALACISVRQVRNILHQENVTFRPRGSWKRQYTVNEHYFKTWSPNMAYILGFIAADGVISKTLQCISFSQKEPSILEHIRDELQSDQPLHQNERTGVYLLNIHSKTMKEDLMTLHGITPNKSTTITLPYVPAHLLSHFIRGYFDGDGNVTYPKYVVSFVGGSEAFMLGIKAVLEAHGFQPDFVDKGRYFRLYIVGRRNIRLFANWIYKDKTLYLSRKFDEFERETLPLEQLQNKKQRITRAAVADRKNKFLACYATSYDLEDCARSVGVTPNTVKVWTRKDPCFKDKVAELDQEKSI</sequence>